<reference evidence="1" key="1">
    <citation type="journal article" date="2015" name="Nature">
        <title>Complex archaea that bridge the gap between prokaryotes and eukaryotes.</title>
        <authorList>
            <person name="Spang A."/>
            <person name="Saw J.H."/>
            <person name="Jorgensen S.L."/>
            <person name="Zaremba-Niedzwiedzka K."/>
            <person name="Martijn J."/>
            <person name="Lind A.E."/>
            <person name="van Eijk R."/>
            <person name="Schleper C."/>
            <person name="Guy L."/>
            <person name="Ettema T.J."/>
        </authorList>
    </citation>
    <scope>NUCLEOTIDE SEQUENCE</scope>
</reference>
<dbReference type="AlphaFoldDB" id="A0A0F9PDA8"/>
<gene>
    <name evidence="1" type="ORF">LCGC14_0857200</name>
</gene>
<dbReference type="EMBL" id="LAZR01002584">
    <property type="protein sequence ID" value="KKN28154.1"/>
    <property type="molecule type" value="Genomic_DNA"/>
</dbReference>
<comment type="caution">
    <text evidence="1">The sequence shown here is derived from an EMBL/GenBank/DDBJ whole genome shotgun (WGS) entry which is preliminary data.</text>
</comment>
<organism evidence="1">
    <name type="scientific">marine sediment metagenome</name>
    <dbReference type="NCBI Taxonomy" id="412755"/>
    <lineage>
        <taxon>unclassified sequences</taxon>
        <taxon>metagenomes</taxon>
        <taxon>ecological metagenomes</taxon>
    </lineage>
</organism>
<name>A0A0F9PDA8_9ZZZZ</name>
<proteinExistence type="predicted"/>
<protein>
    <submittedName>
        <fullName evidence="1">Uncharacterized protein</fullName>
    </submittedName>
</protein>
<evidence type="ECO:0000313" key="1">
    <source>
        <dbReference type="EMBL" id="KKN28154.1"/>
    </source>
</evidence>
<sequence>MSKLTDIQMNEVLAECIPNGVPVRFMVGGQALNICTGELNPKHINVINSIVYWNFTKKTISKIAGWLNARPEQDRI</sequence>
<accession>A0A0F9PDA8</accession>